<dbReference type="PANTHER" id="PTHR33164:SF43">
    <property type="entry name" value="HTH-TYPE TRANSCRIPTIONAL REPRESSOR YETL"/>
    <property type="match status" value="1"/>
</dbReference>
<dbReference type="RefSeq" id="WP_085501587.1">
    <property type="nucleotide sequence ID" value="NZ_BSFH01000028.1"/>
</dbReference>
<dbReference type="GO" id="GO:0006950">
    <property type="term" value="P:response to stress"/>
    <property type="evidence" value="ECO:0007669"/>
    <property type="project" value="TreeGrafter"/>
</dbReference>
<evidence type="ECO:0000313" key="3">
    <source>
        <dbReference type="Proteomes" id="UP001143349"/>
    </source>
</evidence>
<dbReference type="GO" id="GO:0003700">
    <property type="term" value="F:DNA-binding transcription factor activity"/>
    <property type="evidence" value="ECO:0007669"/>
    <property type="project" value="InterPro"/>
</dbReference>
<dbReference type="SMART" id="SM00347">
    <property type="entry name" value="HTH_MARR"/>
    <property type="match status" value="1"/>
</dbReference>
<dbReference type="InterPro" id="IPR039422">
    <property type="entry name" value="MarR/SlyA-like"/>
</dbReference>
<dbReference type="Pfam" id="PF12802">
    <property type="entry name" value="MarR_2"/>
    <property type="match status" value="1"/>
</dbReference>
<dbReference type="InterPro" id="IPR036390">
    <property type="entry name" value="WH_DNA-bd_sf"/>
</dbReference>
<name>A0AAD3RUB9_9RHOB</name>
<dbReference type="EMBL" id="BSFH01000028">
    <property type="protein sequence ID" value="GLK64514.1"/>
    <property type="molecule type" value="Genomic_DNA"/>
</dbReference>
<reference evidence="2" key="1">
    <citation type="journal article" date="2014" name="Int. J. Syst. Evol. Microbiol.">
        <title>Complete genome sequence of Corynebacterium casei LMG S-19264T (=DSM 44701T), isolated from a smear-ripened cheese.</title>
        <authorList>
            <consortium name="US DOE Joint Genome Institute (JGI-PGF)"/>
            <person name="Walter F."/>
            <person name="Albersmeier A."/>
            <person name="Kalinowski J."/>
            <person name="Ruckert C."/>
        </authorList>
    </citation>
    <scope>NUCLEOTIDE SEQUENCE</scope>
    <source>
        <strain evidence="2">VKM B-2222</strain>
    </source>
</reference>
<accession>A0AAD3RUB9</accession>
<evidence type="ECO:0000259" key="1">
    <source>
        <dbReference type="PROSITE" id="PS50995"/>
    </source>
</evidence>
<dbReference type="AlphaFoldDB" id="A0AAD3RUB9"/>
<dbReference type="PROSITE" id="PS50995">
    <property type="entry name" value="HTH_MARR_2"/>
    <property type="match status" value="1"/>
</dbReference>
<dbReference type="PANTHER" id="PTHR33164">
    <property type="entry name" value="TRANSCRIPTIONAL REGULATOR, MARR FAMILY"/>
    <property type="match status" value="1"/>
</dbReference>
<dbReference type="Proteomes" id="UP001143349">
    <property type="component" value="Unassembled WGS sequence"/>
</dbReference>
<reference evidence="2" key="2">
    <citation type="submission" date="2023-01" db="EMBL/GenBank/DDBJ databases">
        <authorList>
            <person name="Sun Q."/>
            <person name="Evtushenko L."/>
        </authorList>
    </citation>
    <scope>NUCLEOTIDE SEQUENCE</scope>
    <source>
        <strain evidence="2">VKM B-2222</strain>
    </source>
</reference>
<gene>
    <name evidence="2" type="ORF">GCM10017635_19850</name>
</gene>
<proteinExistence type="predicted"/>
<sequence>MQDTSRTEGIARISTAMGRMRTLIRRRIIGRLALQNVAPMLDISDLDALGLVPGQPGSKGPDPSAEVSVGDIARQLRIDPSRASRLVAELVRQGFLIREVAQEDARRAVLRRTKSGDRIFAEIQRVKHELIREVVSDWAEPRLTAFAEDFDRFAEALEAQLSRQNSDGRKAT</sequence>
<comment type="caution">
    <text evidence="2">The sequence shown here is derived from an EMBL/GenBank/DDBJ whole genome shotgun (WGS) entry which is preliminary data.</text>
</comment>
<dbReference type="Gene3D" id="1.10.10.10">
    <property type="entry name" value="Winged helix-like DNA-binding domain superfamily/Winged helix DNA-binding domain"/>
    <property type="match status" value="1"/>
</dbReference>
<keyword evidence="3" id="KW-1185">Reference proteome</keyword>
<organism evidence="2 3">
    <name type="scientific">Paracoccus kondratievae</name>
    <dbReference type="NCBI Taxonomy" id="135740"/>
    <lineage>
        <taxon>Bacteria</taxon>
        <taxon>Pseudomonadati</taxon>
        <taxon>Pseudomonadota</taxon>
        <taxon>Alphaproteobacteria</taxon>
        <taxon>Rhodobacterales</taxon>
        <taxon>Paracoccaceae</taxon>
        <taxon>Paracoccus</taxon>
    </lineage>
</organism>
<feature type="domain" description="HTH marR-type" evidence="1">
    <location>
        <begin position="10"/>
        <end position="155"/>
    </location>
</feature>
<dbReference type="SUPFAM" id="SSF46785">
    <property type="entry name" value="Winged helix' DNA-binding domain"/>
    <property type="match status" value="1"/>
</dbReference>
<dbReference type="InterPro" id="IPR036388">
    <property type="entry name" value="WH-like_DNA-bd_sf"/>
</dbReference>
<protein>
    <submittedName>
        <fullName evidence="2">MarR family transcriptional regulator</fullName>
    </submittedName>
</protein>
<dbReference type="InterPro" id="IPR000835">
    <property type="entry name" value="HTH_MarR-typ"/>
</dbReference>
<evidence type="ECO:0000313" key="2">
    <source>
        <dbReference type="EMBL" id="GLK64514.1"/>
    </source>
</evidence>